<evidence type="ECO:0000313" key="2">
    <source>
        <dbReference type="Proteomes" id="UP000001903"/>
    </source>
</evidence>
<dbReference type="eggNOG" id="ENOG502N5J2">
    <property type="taxonomic scope" value="Archaea"/>
</dbReference>
<dbReference type="Proteomes" id="UP000001903">
    <property type="component" value="Chromosome"/>
</dbReference>
<dbReference type="HOGENOM" id="CLU_3020898_0_0_2"/>
<dbReference type="RefSeq" id="WP_012943810.1">
    <property type="nucleotide sequence ID" value="NC_013743.1"/>
</dbReference>
<dbReference type="GeneID" id="58789237"/>
<dbReference type="STRING" id="543526.Htur_2662"/>
<dbReference type="OrthoDB" id="295069at2157"/>
<organism evidence="1 2">
    <name type="scientific">Haloterrigena turkmenica (strain ATCC 51198 / DSM 5511 / JCM 9101 / NCIMB 13204 / VKM B-1734 / 4k)</name>
    <name type="common">Halococcus turkmenicus</name>
    <dbReference type="NCBI Taxonomy" id="543526"/>
    <lineage>
        <taxon>Archaea</taxon>
        <taxon>Methanobacteriati</taxon>
        <taxon>Methanobacteriota</taxon>
        <taxon>Stenosarchaea group</taxon>
        <taxon>Halobacteria</taxon>
        <taxon>Halobacteriales</taxon>
        <taxon>Natrialbaceae</taxon>
        <taxon>Haloterrigena</taxon>
    </lineage>
</organism>
<keyword evidence="2" id="KW-1185">Reference proteome</keyword>
<gene>
    <name evidence="1" type="ordered locus">Htur_2662</name>
</gene>
<proteinExistence type="predicted"/>
<dbReference type="KEGG" id="htu:Htur_2662"/>
<dbReference type="AlphaFoldDB" id="D2RWN7"/>
<evidence type="ECO:0000313" key="1">
    <source>
        <dbReference type="EMBL" id="ADB61538.1"/>
    </source>
</evidence>
<name>D2RWN7_HALTV</name>
<evidence type="ECO:0008006" key="3">
    <source>
        <dbReference type="Google" id="ProtNLM"/>
    </source>
</evidence>
<reference evidence="1 2" key="1">
    <citation type="journal article" date="2010" name="Stand. Genomic Sci.">
        <title>Complete genome sequence of Haloterrigena turkmenica type strain (4k).</title>
        <authorList>
            <person name="Saunders E."/>
            <person name="Tindall B.J."/>
            <person name="Fahnrich R."/>
            <person name="Lapidus A."/>
            <person name="Copeland A."/>
            <person name="Del Rio T.G."/>
            <person name="Lucas S."/>
            <person name="Chen F."/>
            <person name="Tice H."/>
            <person name="Cheng J.F."/>
            <person name="Han C."/>
            <person name="Detter J.C."/>
            <person name="Bruce D."/>
            <person name="Goodwin L."/>
            <person name="Chain P."/>
            <person name="Pitluck S."/>
            <person name="Pati A."/>
            <person name="Ivanova N."/>
            <person name="Mavromatis K."/>
            <person name="Chen A."/>
            <person name="Palaniappan K."/>
            <person name="Land M."/>
            <person name="Hauser L."/>
            <person name="Chang Y.J."/>
            <person name="Jeffries C.D."/>
            <person name="Brettin T."/>
            <person name="Rohde M."/>
            <person name="Goker M."/>
            <person name="Bristow J."/>
            <person name="Eisen J.A."/>
            <person name="Markowitz V."/>
            <person name="Hugenholtz P."/>
            <person name="Klenk H.P."/>
            <person name="Kyrpides N.C."/>
        </authorList>
    </citation>
    <scope>NUCLEOTIDE SEQUENCE [LARGE SCALE GENOMIC DNA]</scope>
    <source>
        <strain evidence="2">ATCC 51198 / DSM 5511 / JCM 9101 / NCIMB 13204 / VKM B-1734 / 4k</strain>
    </source>
</reference>
<dbReference type="EMBL" id="CP001860">
    <property type="protein sequence ID" value="ADB61538.1"/>
    <property type="molecule type" value="Genomic_DNA"/>
</dbReference>
<protein>
    <recommendedName>
        <fullName evidence="3">Small CPxCG-related zinc finger protein</fullName>
    </recommendedName>
</protein>
<sequence>MEFLERLKRTLPTDDAGVEYQCPSCGAVFDTARERCPECAELDIRERGSFEFRPE</sequence>
<accession>D2RWN7</accession>